<gene>
    <name evidence="1" type="ORF">I6E12_05975</name>
</gene>
<dbReference type="SUPFAM" id="SSF49464">
    <property type="entry name" value="Carboxypeptidase regulatory domain-like"/>
    <property type="match status" value="1"/>
</dbReference>
<dbReference type="EMBL" id="JADYTN010000010">
    <property type="protein sequence ID" value="MCF2563656.1"/>
    <property type="molecule type" value="Genomic_DNA"/>
</dbReference>
<dbReference type="Proteomes" id="UP001200470">
    <property type="component" value="Unassembled WGS sequence"/>
</dbReference>
<name>A0ABS9CF83_9BACT</name>
<sequence length="266" mass="30257">MKRILLILIIVLWQSVVWAQISVKGKITDVNGKGVEYVSVGVDSLFTISDVDGYFELKIPDGHTAPMIFHHISYRTQQLPFDTYKSGSVSVKLEEDIYNLSNVIISNKELKEKTISHKGFKAPGDVGFNNIRNSIYEIGPIVNNKNNYLVRSFNFKVEECTYSYCTVRIIVYEVNDKKLTPVQHKPIYIDFSDKKQFTEHTIEVKEDILLKKNQKYYIGLAVVSSSGKGTIHFPAYIRKGYVRNLTSGKIKKLPATIGLSMKGFVF</sequence>
<dbReference type="Pfam" id="PF13715">
    <property type="entry name" value="CarbopepD_reg_2"/>
    <property type="match status" value="1"/>
</dbReference>
<proteinExistence type="predicted"/>
<reference evidence="1 2" key="1">
    <citation type="submission" date="2020-12" db="EMBL/GenBank/DDBJ databases">
        <title>Whole genome sequences of gut porcine anaerobes.</title>
        <authorList>
            <person name="Kubasova T."/>
            <person name="Jahodarova E."/>
            <person name="Rychlik I."/>
        </authorList>
    </citation>
    <scope>NUCLEOTIDE SEQUENCE [LARGE SCALE GENOMIC DNA]</scope>
    <source>
        <strain evidence="1 2">An925</strain>
    </source>
</reference>
<evidence type="ECO:0000313" key="1">
    <source>
        <dbReference type="EMBL" id="MCF2563656.1"/>
    </source>
</evidence>
<dbReference type="InterPro" id="IPR008969">
    <property type="entry name" value="CarboxyPept-like_regulatory"/>
</dbReference>
<dbReference type="RefSeq" id="WP_301637973.1">
    <property type="nucleotide sequence ID" value="NZ_JADYTN010000010.1"/>
</dbReference>
<evidence type="ECO:0000313" key="2">
    <source>
        <dbReference type="Proteomes" id="UP001200470"/>
    </source>
</evidence>
<protein>
    <recommendedName>
        <fullName evidence="3">Carboxypeptidase-like regulatory domain-containing protein</fullName>
    </recommendedName>
</protein>
<keyword evidence="2" id="KW-1185">Reference proteome</keyword>
<evidence type="ECO:0008006" key="3">
    <source>
        <dbReference type="Google" id="ProtNLM"/>
    </source>
</evidence>
<organism evidence="1 2">
    <name type="scientific">Xylanibacter brevis</name>
    <dbReference type="NCBI Taxonomy" id="83231"/>
    <lineage>
        <taxon>Bacteria</taxon>
        <taxon>Pseudomonadati</taxon>
        <taxon>Bacteroidota</taxon>
        <taxon>Bacteroidia</taxon>
        <taxon>Bacteroidales</taxon>
        <taxon>Prevotellaceae</taxon>
        <taxon>Xylanibacter</taxon>
    </lineage>
</organism>
<comment type="caution">
    <text evidence="1">The sequence shown here is derived from an EMBL/GenBank/DDBJ whole genome shotgun (WGS) entry which is preliminary data.</text>
</comment>
<accession>A0ABS9CF83</accession>